<evidence type="ECO:0000259" key="8">
    <source>
        <dbReference type="PROSITE" id="PS50090"/>
    </source>
</evidence>
<dbReference type="EMBL" id="CM026431">
    <property type="protein sequence ID" value="KAG0558066.1"/>
    <property type="molecule type" value="Genomic_DNA"/>
</dbReference>
<feature type="domain" description="Myb-like" evidence="8">
    <location>
        <begin position="62"/>
        <end position="112"/>
    </location>
</feature>
<evidence type="ECO:0000313" key="11">
    <source>
        <dbReference type="Proteomes" id="UP000822688"/>
    </source>
</evidence>
<feature type="domain" description="HTH myb-type" evidence="9">
    <location>
        <begin position="66"/>
        <end position="116"/>
    </location>
</feature>
<dbReference type="GO" id="GO:0003677">
    <property type="term" value="F:DNA binding"/>
    <property type="evidence" value="ECO:0007669"/>
    <property type="project" value="UniProtKB-KW"/>
</dbReference>
<dbReference type="CDD" id="cd00167">
    <property type="entry name" value="SANT"/>
    <property type="match status" value="2"/>
</dbReference>
<evidence type="ECO:0000256" key="1">
    <source>
        <dbReference type="ARBA" id="ARBA00004123"/>
    </source>
</evidence>
<keyword evidence="3" id="KW-0805">Transcription regulation</keyword>
<reference evidence="10" key="1">
    <citation type="submission" date="2020-06" db="EMBL/GenBank/DDBJ databases">
        <title>WGS assembly of Ceratodon purpureus strain R40.</title>
        <authorList>
            <person name="Carey S.B."/>
            <person name="Jenkins J."/>
            <person name="Shu S."/>
            <person name="Lovell J.T."/>
            <person name="Sreedasyam A."/>
            <person name="Maumus F."/>
            <person name="Tiley G.P."/>
            <person name="Fernandez-Pozo N."/>
            <person name="Barry K."/>
            <person name="Chen C."/>
            <person name="Wang M."/>
            <person name="Lipzen A."/>
            <person name="Daum C."/>
            <person name="Saski C.A."/>
            <person name="Payton A.C."/>
            <person name="Mcbreen J.C."/>
            <person name="Conrad R.E."/>
            <person name="Kollar L.M."/>
            <person name="Olsson S."/>
            <person name="Huttunen S."/>
            <person name="Landis J.B."/>
            <person name="Wickett N.J."/>
            <person name="Johnson M.G."/>
            <person name="Rensing S.A."/>
            <person name="Grimwood J."/>
            <person name="Schmutz J."/>
            <person name="Mcdaniel S.F."/>
        </authorList>
    </citation>
    <scope>NUCLEOTIDE SEQUENCE</scope>
    <source>
        <strain evidence="10">R40</strain>
    </source>
</reference>
<dbReference type="FunFam" id="1.10.10.60:FF:000047">
    <property type="entry name" value="Myb transcription factor"/>
    <property type="match status" value="1"/>
</dbReference>
<evidence type="ECO:0000256" key="6">
    <source>
        <dbReference type="ARBA" id="ARBA00023242"/>
    </source>
</evidence>
<dbReference type="Proteomes" id="UP000822688">
    <property type="component" value="Chromosome 10"/>
</dbReference>
<comment type="caution">
    <text evidence="10">The sequence shown here is derived from an EMBL/GenBank/DDBJ whole genome shotgun (WGS) entry which is preliminary data.</text>
</comment>
<dbReference type="Gene3D" id="1.10.10.60">
    <property type="entry name" value="Homeodomain-like"/>
    <property type="match status" value="2"/>
</dbReference>
<dbReference type="InterPro" id="IPR051953">
    <property type="entry name" value="Plant_SW-associated_TFs"/>
</dbReference>
<evidence type="ECO:0000256" key="4">
    <source>
        <dbReference type="ARBA" id="ARBA00023125"/>
    </source>
</evidence>
<evidence type="ECO:0000259" key="9">
    <source>
        <dbReference type="PROSITE" id="PS51294"/>
    </source>
</evidence>
<dbReference type="InterPro" id="IPR009057">
    <property type="entry name" value="Homeodomain-like_sf"/>
</dbReference>
<gene>
    <name evidence="10" type="ORF">KC19_10G002100</name>
</gene>
<dbReference type="AlphaFoldDB" id="A0A8T0GF77"/>
<dbReference type="InterPro" id="IPR001005">
    <property type="entry name" value="SANT/Myb"/>
</dbReference>
<feature type="domain" description="HTH myb-type" evidence="9">
    <location>
        <begin position="9"/>
        <end position="65"/>
    </location>
</feature>
<keyword evidence="4" id="KW-0238">DNA-binding</keyword>
<keyword evidence="11" id="KW-1185">Reference proteome</keyword>
<dbReference type="InterPro" id="IPR017930">
    <property type="entry name" value="Myb_dom"/>
</dbReference>
<evidence type="ECO:0000256" key="2">
    <source>
        <dbReference type="ARBA" id="ARBA00022737"/>
    </source>
</evidence>
<dbReference type="SMART" id="SM00717">
    <property type="entry name" value="SANT"/>
    <property type="match status" value="2"/>
</dbReference>
<organism evidence="10 11">
    <name type="scientific">Ceratodon purpureus</name>
    <name type="common">Fire moss</name>
    <name type="synonym">Dicranum purpureum</name>
    <dbReference type="NCBI Taxonomy" id="3225"/>
    <lineage>
        <taxon>Eukaryota</taxon>
        <taxon>Viridiplantae</taxon>
        <taxon>Streptophyta</taxon>
        <taxon>Embryophyta</taxon>
        <taxon>Bryophyta</taxon>
        <taxon>Bryophytina</taxon>
        <taxon>Bryopsida</taxon>
        <taxon>Dicranidae</taxon>
        <taxon>Pseudoditrichales</taxon>
        <taxon>Ditrichaceae</taxon>
        <taxon>Ceratodon</taxon>
    </lineage>
</organism>
<evidence type="ECO:0000313" key="10">
    <source>
        <dbReference type="EMBL" id="KAG0558066.1"/>
    </source>
</evidence>
<evidence type="ECO:0000256" key="3">
    <source>
        <dbReference type="ARBA" id="ARBA00023015"/>
    </source>
</evidence>
<dbReference type="SUPFAM" id="SSF46689">
    <property type="entry name" value="Homeodomain-like"/>
    <property type="match status" value="1"/>
</dbReference>
<protein>
    <submittedName>
        <fullName evidence="10">Uncharacterized protein</fullName>
    </submittedName>
</protein>
<accession>A0A8T0GF77</accession>
<name>A0A8T0GF77_CERPU</name>
<dbReference type="GO" id="GO:0005634">
    <property type="term" value="C:nucleus"/>
    <property type="evidence" value="ECO:0007669"/>
    <property type="project" value="UniProtKB-SubCell"/>
</dbReference>
<keyword evidence="5" id="KW-0804">Transcription</keyword>
<dbReference type="PROSITE" id="PS50090">
    <property type="entry name" value="MYB_LIKE"/>
    <property type="match status" value="2"/>
</dbReference>
<keyword evidence="2" id="KW-0677">Repeat</keyword>
<feature type="region of interest" description="Disordered" evidence="7">
    <location>
        <begin position="367"/>
        <end position="414"/>
    </location>
</feature>
<evidence type="ECO:0000256" key="5">
    <source>
        <dbReference type="ARBA" id="ARBA00023163"/>
    </source>
</evidence>
<keyword evidence="6" id="KW-0539">Nucleus</keyword>
<dbReference type="Pfam" id="PF00249">
    <property type="entry name" value="Myb_DNA-binding"/>
    <property type="match status" value="2"/>
</dbReference>
<dbReference type="PANTHER" id="PTHR47997:SF75">
    <property type="entry name" value="MYB DOMAIN PROTEIN 55"/>
    <property type="match status" value="1"/>
</dbReference>
<feature type="domain" description="Myb-like" evidence="8">
    <location>
        <begin position="9"/>
        <end position="61"/>
    </location>
</feature>
<proteinExistence type="predicted"/>
<dbReference type="FunFam" id="1.10.10.60:FF:000140">
    <property type="entry name" value="Myb transcription factor"/>
    <property type="match status" value="1"/>
</dbReference>
<sequence>MGRLSSSHKQKLKRGLWSPEEDEKLVRYVTEHGHGCWSAVPKLAGLHRCGKSCRLRWINYLRPDLKRGVFTVAEENLIIDLHAVLGNRWSQIAIQLPGRTDNEIKNFWNSCIKKKLRNIGIDPGTHKLLTPDQHRLVDAGEISSSEIMMASHNEVSSDNVGAEYSSGLQQLASFTNNEVKAQSLFHSQAPPKNTVSMEDVMHCNPTRSMTTTIGHSVNQPAFVDFSRVDTNHVQSRNGALNLLGRLVISGQQNTSEVNMYLPSGSTESPQQLCNPAFWLLRCGASSTSASVHDQQPHNPGIEMRRCSKYTGPSSVSGNFEGGFMQDRGDLSSMIRDNLTIHNKRGKFPELGNLDDEDSMNVDVEHHELPWQRRSNGPCEPSSSSTSNNTEISHPGSRLQNSAQKYRHHEQESLEGDDTKMKWCDLLPTHEHMGSHNYPATRSRNSIASHQRSEAEVRVAYITPWPAPLSKSSTYG</sequence>
<comment type="subcellular location">
    <subcellularLocation>
        <location evidence="1">Nucleus</location>
    </subcellularLocation>
</comment>
<evidence type="ECO:0000256" key="7">
    <source>
        <dbReference type="SAM" id="MobiDB-lite"/>
    </source>
</evidence>
<dbReference type="PANTHER" id="PTHR47997">
    <property type="entry name" value="MYB DOMAIN PROTEIN 55"/>
    <property type="match status" value="1"/>
</dbReference>
<dbReference type="PROSITE" id="PS51294">
    <property type="entry name" value="HTH_MYB"/>
    <property type="match status" value="2"/>
</dbReference>